<evidence type="ECO:0000313" key="17">
    <source>
        <dbReference type="EMBL" id="AUI68797.2"/>
    </source>
</evidence>
<dbReference type="PANTHER" id="PTHR30069">
    <property type="entry name" value="TONB-DEPENDENT OUTER MEMBRANE RECEPTOR"/>
    <property type="match status" value="1"/>
</dbReference>
<dbReference type="SUPFAM" id="SSF56935">
    <property type="entry name" value="Porins"/>
    <property type="match status" value="1"/>
</dbReference>
<dbReference type="GO" id="GO:0009279">
    <property type="term" value="C:cell outer membrane"/>
    <property type="evidence" value="ECO:0007669"/>
    <property type="project" value="UniProtKB-SubCell"/>
</dbReference>
<evidence type="ECO:0000256" key="2">
    <source>
        <dbReference type="ARBA" id="ARBA00008143"/>
    </source>
</evidence>
<dbReference type="Proteomes" id="UP000234271">
    <property type="component" value="Chromosome"/>
</dbReference>
<evidence type="ECO:0000256" key="1">
    <source>
        <dbReference type="ARBA" id="ARBA00004571"/>
    </source>
</evidence>
<keyword evidence="9 17" id="KW-0675">Receptor</keyword>
<dbReference type="PROSITE" id="PS52016">
    <property type="entry name" value="TONB_DEPENDENT_REC_3"/>
    <property type="match status" value="1"/>
</dbReference>
<evidence type="ECO:0000256" key="13">
    <source>
        <dbReference type="RuleBase" id="RU003357"/>
    </source>
</evidence>
<evidence type="ECO:0000313" key="18">
    <source>
        <dbReference type="Proteomes" id="UP000234271"/>
    </source>
</evidence>
<evidence type="ECO:0000256" key="14">
    <source>
        <dbReference type="SAM" id="SignalP"/>
    </source>
</evidence>
<dbReference type="STRING" id="288004.AL038_15445"/>
<evidence type="ECO:0000256" key="6">
    <source>
        <dbReference type="ARBA" id="ARBA00022729"/>
    </source>
</evidence>
<evidence type="ECO:0000256" key="8">
    <source>
        <dbReference type="ARBA" id="ARBA00023136"/>
    </source>
</evidence>
<name>A0A2N9YE87_9GAMM</name>
<dbReference type="InterPro" id="IPR000531">
    <property type="entry name" value="Beta-barrel_TonB"/>
</dbReference>
<reference evidence="18" key="1">
    <citation type="submission" date="2016-12" db="EMBL/GenBank/DDBJ databases">
        <title>Complete Genome Sequence of Beggiatoa leptomitiformis D-401.</title>
        <authorList>
            <person name="Fomenkov A."/>
            <person name="Vincze T."/>
            <person name="Grabovich M."/>
            <person name="Anton B.P."/>
            <person name="Dubinina G."/>
            <person name="Orlova M."/>
            <person name="Belousova E."/>
            <person name="Roberts R.J."/>
        </authorList>
    </citation>
    <scope>NUCLEOTIDE SEQUENCE [LARGE SCALE GENOMIC DNA]</scope>
    <source>
        <strain evidence="18">D-401</strain>
    </source>
</reference>
<evidence type="ECO:0000256" key="11">
    <source>
        <dbReference type="PROSITE-ProRule" id="PRU01360"/>
    </source>
</evidence>
<evidence type="ECO:0000256" key="3">
    <source>
        <dbReference type="ARBA" id="ARBA00022448"/>
    </source>
</evidence>
<keyword evidence="5 11" id="KW-0812">Transmembrane</keyword>
<evidence type="ECO:0000256" key="4">
    <source>
        <dbReference type="ARBA" id="ARBA00022452"/>
    </source>
</evidence>
<comment type="similarity">
    <text evidence="2">Belongs to the TonB-dependent receptor family. Hemoglobin/haptoglobin binding protein subfamily.</text>
</comment>
<proteinExistence type="inferred from homology"/>
<feature type="domain" description="TonB-dependent receptor-like beta-barrel" evidence="15">
    <location>
        <begin position="204"/>
        <end position="644"/>
    </location>
</feature>
<keyword evidence="18" id="KW-1185">Reference proteome</keyword>
<protein>
    <submittedName>
        <fullName evidence="17">TonB-dependent receptor</fullName>
    </submittedName>
</protein>
<accession>A0A2N9YE87</accession>
<dbReference type="PANTHER" id="PTHR30069:SF29">
    <property type="entry name" value="HEMOGLOBIN AND HEMOGLOBIN-HAPTOGLOBIN-BINDING PROTEIN 1-RELATED"/>
    <property type="match status" value="1"/>
</dbReference>
<evidence type="ECO:0000256" key="9">
    <source>
        <dbReference type="ARBA" id="ARBA00023170"/>
    </source>
</evidence>
<dbReference type="InterPro" id="IPR036942">
    <property type="entry name" value="Beta-barrel_TonB_sf"/>
</dbReference>
<keyword evidence="3 11" id="KW-0813">Transport</keyword>
<dbReference type="Pfam" id="PF07715">
    <property type="entry name" value="Plug"/>
    <property type="match status" value="1"/>
</dbReference>
<evidence type="ECO:0000259" key="15">
    <source>
        <dbReference type="Pfam" id="PF00593"/>
    </source>
</evidence>
<gene>
    <name evidence="17" type="ORF">BLE401_08810</name>
</gene>
<keyword evidence="6 14" id="KW-0732">Signal</keyword>
<keyword evidence="10 11" id="KW-0998">Cell outer membrane</keyword>
<evidence type="ECO:0000256" key="12">
    <source>
        <dbReference type="PROSITE-ProRule" id="PRU10144"/>
    </source>
</evidence>
<dbReference type="Pfam" id="PF00593">
    <property type="entry name" value="TonB_dep_Rec_b-barrel"/>
    <property type="match status" value="1"/>
</dbReference>
<dbReference type="InterPro" id="IPR012910">
    <property type="entry name" value="Plug_dom"/>
</dbReference>
<dbReference type="AlphaFoldDB" id="A0A2N9YE87"/>
<dbReference type="KEGG" id="blep:AL038_15445"/>
<evidence type="ECO:0000256" key="10">
    <source>
        <dbReference type="ARBA" id="ARBA00023237"/>
    </source>
</evidence>
<evidence type="ECO:0000259" key="16">
    <source>
        <dbReference type="Pfam" id="PF07715"/>
    </source>
</evidence>
<keyword evidence="8 11" id="KW-0472">Membrane</keyword>
<dbReference type="RefSeq" id="WP_062154328.1">
    <property type="nucleotide sequence ID" value="NZ_CP012373.2"/>
</dbReference>
<dbReference type="GO" id="GO:0044718">
    <property type="term" value="P:siderophore transmembrane transport"/>
    <property type="evidence" value="ECO:0007669"/>
    <property type="project" value="TreeGrafter"/>
</dbReference>
<dbReference type="InterPro" id="IPR037066">
    <property type="entry name" value="Plug_dom_sf"/>
</dbReference>
<keyword evidence="7 13" id="KW-0798">TonB box</keyword>
<evidence type="ECO:0000256" key="5">
    <source>
        <dbReference type="ARBA" id="ARBA00022692"/>
    </source>
</evidence>
<dbReference type="EMBL" id="CP018889">
    <property type="protein sequence ID" value="AUI68797.2"/>
    <property type="molecule type" value="Genomic_DNA"/>
</dbReference>
<feature type="short sequence motif" description="TonB C-terminal box" evidence="12">
    <location>
        <begin position="662"/>
        <end position="679"/>
    </location>
</feature>
<feature type="signal peptide" evidence="14">
    <location>
        <begin position="1"/>
        <end position="22"/>
    </location>
</feature>
<feature type="chain" id="PRO_5024953647" evidence="14">
    <location>
        <begin position="23"/>
        <end position="679"/>
    </location>
</feature>
<dbReference type="InterPro" id="IPR010917">
    <property type="entry name" value="TonB_rcpt_CS"/>
</dbReference>
<evidence type="ECO:0000256" key="7">
    <source>
        <dbReference type="ARBA" id="ARBA00023077"/>
    </source>
</evidence>
<dbReference type="GO" id="GO:0015344">
    <property type="term" value="F:siderophore uptake transmembrane transporter activity"/>
    <property type="evidence" value="ECO:0007669"/>
    <property type="project" value="TreeGrafter"/>
</dbReference>
<dbReference type="OrthoDB" id="127311at2"/>
<dbReference type="PROSITE" id="PS01156">
    <property type="entry name" value="TONB_DEPENDENT_REC_2"/>
    <property type="match status" value="1"/>
</dbReference>
<dbReference type="InterPro" id="IPR039426">
    <property type="entry name" value="TonB-dep_rcpt-like"/>
</dbReference>
<dbReference type="Gene3D" id="2.170.130.10">
    <property type="entry name" value="TonB-dependent receptor, plug domain"/>
    <property type="match status" value="1"/>
</dbReference>
<comment type="subcellular location">
    <subcellularLocation>
        <location evidence="1 11">Cell outer membrane</location>
        <topology evidence="1 11">Multi-pass membrane protein</topology>
    </subcellularLocation>
</comment>
<sequence length="679" mass="75349">MQRNKLYLIMTGLCLSPLTVWAEDVQVLPTVEVEEALTMVYSSDKTILPATQAIENNKGLLSDVVKQAVGVSLQGSSEVGKQITIRGRGLRGTAIYQDGIRINELHDDPTNLVNIDNPSVITVYRGASAAYLGQGALGGAVVVEQTMPRFAKLGAVASDGALSINSSFGSQEGIRTALNANVMNDHWSLSVAGSASDFRDYEDANDNLINHTDFDSQSINVRLAYQLQQGQVLFLQGARNLANTADASTRLFNKTMQLYQYTDRPENQTQLLSMGYQGRDVAGFEKISAELFGGNMTYNINASFENPDPNNSQIVRATDIRGAKANVQRRYADHLLQATFKYQNDELSPRFRNYNRQKAQWNAWTYPPGIQHAENTSTFLSLGDDVVWGQWLVNAAMSYEHYRREVTANTAAIFGDKINTDHTDNLVAGSLKLSYTQYAWLIPYAKIANAERVPYVNEQYGNNPNGTLAPNPYLDNEKVINYELGIEGSHGEAEYGFSAYYADYTDYIQLTLTGETVSAGTVKQNQNVSNATIQGLEIWGRYKLLSNLNLNAQLTYTHGQNDDLDEPLAFMPPLMGWMEAEYSPTEHWTGALSVWAVAKQDRVASATAEPSTAGYAYLNSRVSYQLPTPQYLNTLKVGFAINNLFDKQYREHLTTPSTDLNYLMPEAGRTYQLNLSATF</sequence>
<keyword evidence="4 11" id="KW-1134">Transmembrane beta strand</keyword>
<dbReference type="Gene3D" id="2.40.170.20">
    <property type="entry name" value="TonB-dependent receptor, beta-barrel domain"/>
    <property type="match status" value="1"/>
</dbReference>
<organism evidence="17 18">
    <name type="scientific">Beggiatoa leptomitoformis</name>
    <dbReference type="NCBI Taxonomy" id="288004"/>
    <lineage>
        <taxon>Bacteria</taxon>
        <taxon>Pseudomonadati</taxon>
        <taxon>Pseudomonadota</taxon>
        <taxon>Gammaproteobacteria</taxon>
        <taxon>Thiotrichales</taxon>
        <taxon>Thiotrichaceae</taxon>
        <taxon>Beggiatoa</taxon>
    </lineage>
</organism>
<feature type="domain" description="TonB-dependent receptor plug" evidence="16">
    <location>
        <begin position="50"/>
        <end position="140"/>
    </location>
</feature>